<feature type="region of interest" description="Disordered" evidence="6">
    <location>
        <begin position="430"/>
        <end position="462"/>
    </location>
</feature>
<evidence type="ECO:0000256" key="4">
    <source>
        <dbReference type="ARBA" id="ARBA00023187"/>
    </source>
</evidence>
<feature type="region of interest" description="Disordered" evidence="6">
    <location>
        <begin position="71"/>
        <end position="92"/>
    </location>
</feature>
<reference evidence="7 8" key="1">
    <citation type="submission" date="2020-07" db="EMBL/GenBank/DDBJ databases">
        <title>The yeast mating-type switching endonuclease HO is a domesticated member of an unorthodox homing genetic element family.</title>
        <authorList>
            <person name="Coughlan A.Y."/>
            <person name="Lombardi L."/>
            <person name="Braun-Galleani S."/>
            <person name="Martos A.R."/>
            <person name="Galeote V."/>
            <person name="Bigey F."/>
            <person name="Dequin S."/>
            <person name="Byrne K.P."/>
            <person name="Wolfe K.H."/>
        </authorList>
    </citation>
    <scope>NUCLEOTIDE SEQUENCE [LARGE SCALE GENOMIC DNA]</scope>
    <source>
        <strain evidence="7 8">NRRL Y-6702</strain>
    </source>
</reference>
<keyword evidence="3" id="KW-0507">mRNA processing</keyword>
<dbReference type="InterPro" id="IPR005011">
    <property type="entry name" value="SNU66/SART1"/>
</dbReference>
<dbReference type="EMBL" id="CP058609">
    <property type="protein sequence ID" value="QLG73573.1"/>
    <property type="molecule type" value="Genomic_DNA"/>
</dbReference>
<keyword evidence="5" id="KW-0539">Nucleus</keyword>
<evidence type="ECO:0000256" key="5">
    <source>
        <dbReference type="ARBA" id="ARBA00023242"/>
    </source>
</evidence>
<protein>
    <submittedName>
        <fullName evidence="7">Uncharacterized protein</fullName>
    </submittedName>
</protein>
<dbReference type="Pfam" id="PF19252">
    <property type="entry name" value="HIND"/>
    <property type="match status" value="1"/>
</dbReference>
<dbReference type="InterPro" id="IPR045347">
    <property type="entry name" value="HIND"/>
</dbReference>
<evidence type="ECO:0000256" key="6">
    <source>
        <dbReference type="SAM" id="MobiDB-lite"/>
    </source>
</evidence>
<dbReference type="OrthoDB" id="5583at2759"/>
<comment type="subcellular location">
    <subcellularLocation>
        <location evidence="1">Nucleus</location>
    </subcellularLocation>
</comment>
<evidence type="ECO:0000313" key="8">
    <source>
        <dbReference type="Proteomes" id="UP000509704"/>
    </source>
</evidence>
<dbReference type="PANTHER" id="PTHR14152">
    <property type="entry name" value="SQUAMOUS CELL CARCINOMA ANTIGEN RECOGNISED BY CYTOTOXIC T LYMPHOCYTES"/>
    <property type="match status" value="1"/>
</dbReference>
<dbReference type="Proteomes" id="UP000509704">
    <property type="component" value="Chromosome 6"/>
</dbReference>
<dbReference type="GO" id="GO:0045292">
    <property type="term" value="P:mRNA cis splicing, via spliceosome"/>
    <property type="evidence" value="ECO:0007669"/>
    <property type="project" value="TreeGrafter"/>
</dbReference>
<dbReference type="KEGG" id="zmk:HG535_0F00830"/>
<evidence type="ECO:0000256" key="1">
    <source>
        <dbReference type="ARBA" id="ARBA00004123"/>
    </source>
</evidence>
<evidence type="ECO:0000313" key="7">
    <source>
        <dbReference type="EMBL" id="QLG73573.1"/>
    </source>
</evidence>
<gene>
    <name evidence="7" type="ORF">HG535_0F00830</name>
</gene>
<organism evidence="7 8">
    <name type="scientific">Zygotorulaspora mrakii</name>
    <name type="common">Zygosaccharomyces mrakii</name>
    <dbReference type="NCBI Taxonomy" id="42260"/>
    <lineage>
        <taxon>Eukaryota</taxon>
        <taxon>Fungi</taxon>
        <taxon>Dikarya</taxon>
        <taxon>Ascomycota</taxon>
        <taxon>Saccharomycotina</taxon>
        <taxon>Saccharomycetes</taxon>
        <taxon>Saccharomycetales</taxon>
        <taxon>Saccharomycetaceae</taxon>
        <taxon>Zygotorulaspora</taxon>
    </lineage>
</organism>
<keyword evidence="8" id="KW-1185">Reference proteome</keyword>
<comment type="similarity">
    <text evidence="2">Belongs to the SNU66/SART1 family.</text>
</comment>
<evidence type="ECO:0000256" key="3">
    <source>
        <dbReference type="ARBA" id="ARBA00022664"/>
    </source>
</evidence>
<dbReference type="GeneID" id="59237333"/>
<name>A0A7H9B526_ZYGMR</name>
<dbReference type="AlphaFoldDB" id="A0A7H9B526"/>
<proteinExistence type="inferred from homology"/>
<sequence>MANDLGISLEETNALRKQLGLKPILVESAKSEESDNGMFESKQLPNTEISLETTQFIEADKVSLLRKKLGRLNPKNNNKTSGGIDGDQSWLDSLGKRSLKPEKKLRMKYEEEDEEADVNDLPMLKTSYTFEKLQSKEQVILTLKESTINNDDQDDDILENEKEAQERVDSKNIQLKQMNRDRRRKKMKLHVSSLDFKDENENSDSGSVLLIGAQSSLLNEVKDNIEDESHSGRIKVKFEDKNISDNEDDDDKAVKIKKRKRKDINASLKKRRIKLPTEIRKVALIDEDAENDDFDDFSLSRNVKRKAQLTDNVKTSENIALEIEKEKLERRRRLENISQITRVTKGLIVDEGETFFDSLKPDIIDMNDDYQEIHKTNAGKDDDTGESEQAPSLNVKANGTAEVVQPDFHDGLASTLKFLQTRNVLPKKDPTQQAKDYEVADSAAQQKPRTRYPMVTEPSAERSKAELNGIAHTSKAPNLQYYNPEIKLVYQDKMGNQLTTKEAYKKLSQKFHGTKSNKKKQAQNQFKIEQRNRHAQLRHATDFDLL</sequence>
<dbReference type="RefSeq" id="XP_037145300.1">
    <property type="nucleotide sequence ID" value="XM_037289405.1"/>
</dbReference>
<evidence type="ECO:0000256" key="2">
    <source>
        <dbReference type="ARBA" id="ARBA00006076"/>
    </source>
</evidence>
<dbReference type="GO" id="GO:0000481">
    <property type="term" value="P:maturation of 5S rRNA"/>
    <property type="evidence" value="ECO:0007669"/>
    <property type="project" value="TreeGrafter"/>
</dbReference>
<dbReference type="Pfam" id="PF03343">
    <property type="entry name" value="SART-1"/>
    <property type="match status" value="1"/>
</dbReference>
<keyword evidence="4" id="KW-0508">mRNA splicing</keyword>
<accession>A0A7H9B526</accession>
<dbReference type="PANTHER" id="PTHR14152:SF5">
    <property type="entry name" value="U4_U6.U5 TRI-SNRNP-ASSOCIATED PROTEIN 1"/>
    <property type="match status" value="1"/>
</dbReference>
<dbReference type="GO" id="GO:0046540">
    <property type="term" value="C:U4/U6 x U5 tri-snRNP complex"/>
    <property type="evidence" value="ECO:0007669"/>
    <property type="project" value="InterPro"/>
</dbReference>